<keyword evidence="6 10" id="KW-1133">Transmembrane helix</keyword>
<feature type="transmembrane region" description="Helical" evidence="10">
    <location>
        <begin position="187"/>
        <end position="210"/>
    </location>
</feature>
<dbReference type="PROSITE" id="PS00216">
    <property type="entry name" value="SUGAR_TRANSPORT_1"/>
    <property type="match status" value="2"/>
</dbReference>
<dbReference type="EMBL" id="AZGY01000002">
    <property type="protein sequence ID" value="OAA32109.1"/>
    <property type="molecule type" value="Genomic_DNA"/>
</dbReference>
<dbReference type="InterPro" id="IPR020846">
    <property type="entry name" value="MFS_dom"/>
</dbReference>
<keyword evidence="5 10" id="KW-0812">Transmembrane</keyword>
<evidence type="ECO:0000256" key="5">
    <source>
        <dbReference type="ARBA" id="ARBA00022692"/>
    </source>
</evidence>
<comment type="similarity">
    <text evidence="2 8">Belongs to the major facilitator superfamily. Sugar transporter (TC 2.A.1.1) family.</text>
</comment>
<evidence type="ECO:0000256" key="6">
    <source>
        <dbReference type="ARBA" id="ARBA00022989"/>
    </source>
</evidence>
<protein>
    <submittedName>
        <fullName evidence="12">General substrate transporter</fullName>
    </submittedName>
</protein>
<evidence type="ECO:0000256" key="3">
    <source>
        <dbReference type="ARBA" id="ARBA00022448"/>
    </source>
</evidence>
<comment type="subcellular location">
    <subcellularLocation>
        <location evidence="1">Membrane</location>
        <topology evidence="1">Multi-pass membrane protein</topology>
    </subcellularLocation>
</comment>
<keyword evidence="4" id="KW-0762">Sugar transport</keyword>
<accession>A0A166U663</accession>
<dbReference type="PANTHER" id="PTHR48022">
    <property type="entry name" value="PLASTIDIC GLUCOSE TRANSPORTER 4"/>
    <property type="match status" value="1"/>
</dbReference>
<dbReference type="CDD" id="cd17356">
    <property type="entry name" value="MFS_HXT"/>
    <property type="match status" value="1"/>
</dbReference>
<evidence type="ECO:0000256" key="8">
    <source>
        <dbReference type="RuleBase" id="RU003346"/>
    </source>
</evidence>
<feature type="transmembrane region" description="Helical" evidence="10">
    <location>
        <begin position="127"/>
        <end position="144"/>
    </location>
</feature>
<proteinExistence type="inferred from homology"/>
<evidence type="ECO:0000256" key="10">
    <source>
        <dbReference type="SAM" id="Phobius"/>
    </source>
</evidence>
<gene>
    <name evidence="12" type="ORF">AAL_01441</name>
</gene>
<evidence type="ECO:0000256" key="1">
    <source>
        <dbReference type="ARBA" id="ARBA00004141"/>
    </source>
</evidence>
<dbReference type="NCBIfam" id="TIGR00879">
    <property type="entry name" value="SP"/>
    <property type="match status" value="1"/>
</dbReference>
<dbReference type="InterPro" id="IPR036259">
    <property type="entry name" value="MFS_trans_sf"/>
</dbReference>
<dbReference type="InterPro" id="IPR050360">
    <property type="entry name" value="MFS_Sugar_Transporters"/>
</dbReference>
<evidence type="ECO:0000313" key="12">
    <source>
        <dbReference type="EMBL" id="OAA32109.1"/>
    </source>
</evidence>
<evidence type="ECO:0000256" key="9">
    <source>
        <dbReference type="SAM" id="MobiDB-lite"/>
    </source>
</evidence>
<feature type="transmembrane region" description="Helical" evidence="10">
    <location>
        <begin position="319"/>
        <end position="340"/>
    </location>
</feature>
<dbReference type="Proteomes" id="UP000078544">
    <property type="component" value="Unassembled WGS sequence"/>
</dbReference>
<feature type="transmembrane region" description="Helical" evidence="10">
    <location>
        <begin position="101"/>
        <end position="121"/>
    </location>
</feature>
<feature type="transmembrane region" description="Helical" evidence="10">
    <location>
        <begin position="379"/>
        <end position="406"/>
    </location>
</feature>
<dbReference type="FunFam" id="1.20.1250.20:FF:000044">
    <property type="entry name" value="Hexose transporter Hxt3p"/>
    <property type="match status" value="1"/>
</dbReference>
<dbReference type="InterPro" id="IPR005828">
    <property type="entry name" value="MFS_sugar_transport-like"/>
</dbReference>
<feature type="region of interest" description="Disordered" evidence="9">
    <location>
        <begin position="505"/>
        <end position="537"/>
    </location>
</feature>
<evidence type="ECO:0000256" key="4">
    <source>
        <dbReference type="ARBA" id="ARBA00022597"/>
    </source>
</evidence>
<dbReference type="InterPro" id="IPR003663">
    <property type="entry name" value="Sugar/inositol_transpt"/>
</dbReference>
<reference evidence="12 13" key="1">
    <citation type="journal article" date="2016" name="Genome Biol. Evol.">
        <title>Divergent and convergent evolution of fungal pathogenicity.</title>
        <authorList>
            <person name="Shang Y."/>
            <person name="Xiao G."/>
            <person name="Zheng P."/>
            <person name="Cen K."/>
            <person name="Zhan S."/>
            <person name="Wang C."/>
        </authorList>
    </citation>
    <scope>NUCLEOTIDE SEQUENCE [LARGE SCALE GENOMIC DNA]</scope>
    <source>
        <strain evidence="12 13">RCEF 2490</strain>
    </source>
</reference>
<dbReference type="GO" id="GO:0005886">
    <property type="term" value="C:plasma membrane"/>
    <property type="evidence" value="ECO:0007669"/>
    <property type="project" value="TreeGrafter"/>
</dbReference>
<dbReference type="PANTHER" id="PTHR48022:SF75">
    <property type="entry name" value="GALACTOSE TRANSPORTER-RELATED"/>
    <property type="match status" value="1"/>
</dbReference>
<organism evidence="12 13">
    <name type="scientific">Moelleriella libera RCEF 2490</name>
    <dbReference type="NCBI Taxonomy" id="1081109"/>
    <lineage>
        <taxon>Eukaryota</taxon>
        <taxon>Fungi</taxon>
        <taxon>Dikarya</taxon>
        <taxon>Ascomycota</taxon>
        <taxon>Pezizomycotina</taxon>
        <taxon>Sordariomycetes</taxon>
        <taxon>Hypocreomycetidae</taxon>
        <taxon>Hypocreales</taxon>
        <taxon>Clavicipitaceae</taxon>
        <taxon>Moelleriella</taxon>
    </lineage>
</organism>
<dbReference type="PROSITE" id="PS00217">
    <property type="entry name" value="SUGAR_TRANSPORT_2"/>
    <property type="match status" value="1"/>
</dbReference>
<evidence type="ECO:0000256" key="7">
    <source>
        <dbReference type="ARBA" id="ARBA00023136"/>
    </source>
</evidence>
<feature type="transmembrane region" description="Helical" evidence="10">
    <location>
        <begin position="445"/>
        <end position="466"/>
    </location>
</feature>
<feature type="domain" description="Major facilitator superfamily (MFS) profile" evidence="11">
    <location>
        <begin position="21"/>
        <end position="470"/>
    </location>
</feature>
<dbReference type="InterPro" id="IPR005829">
    <property type="entry name" value="Sugar_transporter_CS"/>
</dbReference>
<dbReference type="PRINTS" id="PR00171">
    <property type="entry name" value="SUGRTRNSPORT"/>
</dbReference>
<evidence type="ECO:0000259" key="11">
    <source>
        <dbReference type="PROSITE" id="PS50850"/>
    </source>
</evidence>
<feature type="compositionally biased region" description="Basic and acidic residues" evidence="9">
    <location>
        <begin position="518"/>
        <end position="537"/>
    </location>
</feature>
<feature type="transmembrane region" description="Helical" evidence="10">
    <location>
        <begin position="418"/>
        <end position="439"/>
    </location>
</feature>
<comment type="caution">
    <text evidence="12">The sequence shown here is derived from an EMBL/GenBank/DDBJ whole genome shotgun (WGS) entry which is preliminary data.</text>
</comment>
<dbReference type="GO" id="GO:0005351">
    <property type="term" value="F:carbohydrate:proton symporter activity"/>
    <property type="evidence" value="ECO:0007669"/>
    <property type="project" value="TreeGrafter"/>
</dbReference>
<evidence type="ECO:0000313" key="13">
    <source>
        <dbReference type="Proteomes" id="UP000078544"/>
    </source>
</evidence>
<dbReference type="Gene3D" id="1.20.1250.20">
    <property type="entry name" value="MFS general substrate transporter like domains"/>
    <property type="match status" value="1"/>
</dbReference>
<name>A0A166U663_9HYPO</name>
<dbReference type="SUPFAM" id="SSF103473">
    <property type="entry name" value="MFS general substrate transporter"/>
    <property type="match status" value="1"/>
</dbReference>
<dbReference type="Pfam" id="PF00083">
    <property type="entry name" value="Sugar_tr"/>
    <property type="match status" value="1"/>
</dbReference>
<dbReference type="OrthoDB" id="5141738at2759"/>
<dbReference type="PROSITE" id="PS50850">
    <property type="entry name" value="MFS"/>
    <property type="match status" value="1"/>
</dbReference>
<feature type="transmembrane region" description="Helical" evidence="10">
    <location>
        <begin position="347"/>
        <end position="367"/>
    </location>
</feature>
<dbReference type="STRING" id="1081109.A0A166U663"/>
<dbReference type="AlphaFoldDB" id="A0A166U663"/>
<sequence length="537" mass="59054">MFGQKSIKVNGAECGVEALMLGATTSVGGFLFGYDTGQISAQLLFKDFVNRFGVPNAAGIMAWEPIQKSLLVSLMSIGCLIGALSGAYTADWWGRRKSMSFGVVIFIVGNVIQIAAMHSWVHMMMGRFIAGLGVGNLSVGVPMFQAESAPKEIRGAVVASYQLMITIGILVANIINFGVRNIETSSASWRIVMGLGILFSLPLGIGILAVPESPRWLAARGNWDGARTSLARLRGLKHDPHHSTVENDISEMRQILEKEQAVGTGTWLECFKPNPDIPKLVYRTLLGISIHFLQQWTGVNYFFYYGASIFSSAGIQDPILTQLILGAVNVVMTFYGLYVVEKYGRRWPLFLGALWQAAWLLIFASVGTALPPDRNRSSGIVMIVAACMYIASFAGTWGPMAWVVIGETFPLRTRAKQASLSTASNWLGNFMIAFLTPLAADGISYAFGFVFFGTNLAAALLVWFFLYESRTLSLEHVDMMYGQPNLKAWTSHRWVPPGYVTRRQREEGQFRRTSLSSERIDEKGDANAATESREEIA</sequence>
<keyword evidence="13" id="KW-1185">Reference proteome</keyword>
<keyword evidence="3 8" id="KW-0813">Transport</keyword>
<feature type="transmembrane region" description="Helical" evidence="10">
    <location>
        <begin position="156"/>
        <end position="175"/>
    </location>
</feature>
<evidence type="ECO:0000256" key="2">
    <source>
        <dbReference type="ARBA" id="ARBA00010992"/>
    </source>
</evidence>
<feature type="transmembrane region" description="Helical" evidence="10">
    <location>
        <begin position="70"/>
        <end position="89"/>
    </location>
</feature>
<keyword evidence="7 10" id="KW-0472">Membrane</keyword>